<keyword evidence="2" id="KW-1185">Reference proteome</keyword>
<dbReference type="Proteomes" id="UP000321617">
    <property type="component" value="Unassembled WGS sequence"/>
</dbReference>
<dbReference type="AlphaFoldDB" id="A0A562VDW6"/>
<protein>
    <submittedName>
        <fullName evidence="1">Uncharacterized protein</fullName>
    </submittedName>
</protein>
<dbReference type="RefSeq" id="WP_147135813.1">
    <property type="nucleotide sequence ID" value="NZ_BAABIJ010000001.1"/>
</dbReference>
<organism evidence="1 2">
    <name type="scientific">Stackebrandtia albiflava</name>
    <dbReference type="NCBI Taxonomy" id="406432"/>
    <lineage>
        <taxon>Bacteria</taxon>
        <taxon>Bacillati</taxon>
        <taxon>Actinomycetota</taxon>
        <taxon>Actinomycetes</taxon>
        <taxon>Glycomycetales</taxon>
        <taxon>Glycomycetaceae</taxon>
        <taxon>Stackebrandtia</taxon>
    </lineage>
</organism>
<name>A0A562VDW6_9ACTN</name>
<dbReference type="OrthoDB" id="9786584at2"/>
<sequence>MTQPWPLVDAKWPVIGPPKSLAELLNRVEELDTRELTALAKRIGIRPPDVAGADEWPIVPEYSVDGRFVALVWDDPAEDAHWLRRSVTTPRPPA</sequence>
<gene>
    <name evidence="1" type="ORF">LX16_1780</name>
</gene>
<accession>A0A562VDW6</accession>
<evidence type="ECO:0000313" key="2">
    <source>
        <dbReference type="Proteomes" id="UP000321617"/>
    </source>
</evidence>
<evidence type="ECO:0000313" key="1">
    <source>
        <dbReference type="EMBL" id="TWJ16058.1"/>
    </source>
</evidence>
<dbReference type="EMBL" id="VLLL01000005">
    <property type="protein sequence ID" value="TWJ16058.1"/>
    <property type="molecule type" value="Genomic_DNA"/>
</dbReference>
<comment type="caution">
    <text evidence="1">The sequence shown here is derived from an EMBL/GenBank/DDBJ whole genome shotgun (WGS) entry which is preliminary data.</text>
</comment>
<reference evidence="1 2" key="1">
    <citation type="journal article" date="2013" name="Stand. Genomic Sci.">
        <title>Genomic Encyclopedia of Type Strains, Phase I: The one thousand microbial genomes (KMG-I) project.</title>
        <authorList>
            <person name="Kyrpides N.C."/>
            <person name="Woyke T."/>
            <person name="Eisen J.A."/>
            <person name="Garrity G."/>
            <person name="Lilburn T.G."/>
            <person name="Beck B.J."/>
            <person name="Whitman W.B."/>
            <person name="Hugenholtz P."/>
            <person name="Klenk H.P."/>
        </authorList>
    </citation>
    <scope>NUCLEOTIDE SEQUENCE [LARGE SCALE GENOMIC DNA]</scope>
    <source>
        <strain evidence="1 2">DSM 45044</strain>
    </source>
</reference>
<proteinExistence type="predicted"/>